<organism evidence="2 3">
    <name type="scientific">Ceratitis capitata</name>
    <name type="common">Mediterranean fruit fly</name>
    <name type="synonym">Tephritis capitata</name>
    <dbReference type="NCBI Taxonomy" id="7213"/>
    <lineage>
        <taxon>Eukaryota</taxon>
        <taxon>Metazoa</taxon>
        <taxon>Ecdysozoa</taxon>
        <taxon>Arthropoda</taxon>
        <taxon>Hexapoda</taxon>
        <taxon>Insecta</taxon>
        <taxon>Pterygota</taxon>
        <taxon>Neoptera</taxon>
        <taxon>Endopterygota</taxon>
        <taxon>Diptera</taxon>
        <taxon>Brachycera</taxon>
        <taxon>Muscomorpha</taxon>
        <taxon>Tephritoidea</taxon>
        <taxon>Tephritidae</taxon>
        <taxon>Ceratitis</taxon>
        <taxon>Ceratitis</taxon>
    </lineage>
</organism>
<gene>
    <name evidence="2" type="ORF">CCAP1982_LOCUS20018</name>
</gene>
<feature type="compositionally biased region" description="Basic and acidic residues" evidence="1">
    <location>
        <begin position="66"/>
        <end position="79"/>
    </location>
</feature>
<name>A0A811V9F5_CERCA</name>
<protein>
    <submittedName>
        <fullName evidence="2">(Mediterranean fruit fly) hypothetical protein</fullName>
    </submittedName>
</protein>
<dbReference type="EMBL" id="CAJHJT010000056">
    <property type="protein sequence ID" value="CAD7011907.1"/>
    <property type="molecule type" value="Genomic_DNA"/>
</dbReference>
<proteinExistence type="predicted"/>
<feature type="region of interest" description="Disordered" evidence="1">
    <location>
        <begin position="58"/>
        <end position="88"/>
    </location>
</feature>
<feature type="region of interest" description="Disordered" evidence="1">
    <location>
        <begin position="1"/>
        <end position="34"/>
    </location>
</feature>
<evidence type="ECO:0000256" key="1">
    <source>
        <dbReference type="SAM" id="MobiDB-lite"/>
    </source>
</evidence>
<reference evidence="2" key="1">
    <citation type="submission" date="2020-11" db="EMBL/GenBank/DDBJ databases">
        <authorList>
            <person name="Whitehead M."/>
        </authorList>
    </citation>
    <scope>NUCLEOTIDE SEQUENCE</scope>
    <source>
        <strain evidence="2">EGII</strain>
    </source>
</reference>
<accession>A0A811V9F5</accession>
<feature type="compositionally biased region" description="Polar residues" evidence="1">
    <location>
        <begin position="7"/>
        <end position="34"/>
    </location>
</feature>
<evidence type="ECO:0000313" key="2">
    <source>
        <dbReference type="EMBL" id="CAD7011907.1"/>
    </source>
</evidence>
<dbReference type="AlphaFoldDB" id="A0A811V9F5"/>
<evidence type="ECO:0000313" key="3">
    <source>
        <dbReference type="Proteomes" id="UP000606786"/>
    </source>
</evidence>
<comment type="caution">
    <text evidence="2">The sequence shown here is derived from an EMBL/GenBank/DDBJ whole genome shotgun (WGS) entry which is preliminary data.</text>
</comment>
<keyword evidence="3" id="KW-1185">Reference proteome</keyword>
<dbReference type="Proteomes" id="UP000606786">
    <property type="component" value="Unassembled WGS sequence"/>
</dbReference>
<sequence length="109" mass="12563">MARWLPQRTTFNTHGNDNATLDSGRPPSSNGCELQNSEAYEANFSYALESISHKNRDRLKKTLSRSQRDAHKTDSEAYEAKFSNPRRRKTTKIEVDTVKFKAGWPLKKF</sequence>